<evidence type="ECO:0000313" key="3">
    <source>
        <dbReference type="Proteomes" id="UP000256900"/>
    </source>
</evidence>
<organism evidence="2 3">
    <name type="scientific">Methylovirgula ligni</name>
    <dbReference type="NCBI Taxonomy" id="569860"/>
    <lineage>
        <taxon>Bacteria</taxon>
        <taxon>Pseudomonadati</taxon>
        <taxon>Pseudomonadota</taxon>
        <taxon>Alphaproteobacteria</taxon>
        <taxon>Hyphomicrobiales</taxon>
        <taxon>Beijerinckiaceae</taxon>
        <taxon>Methylovirgula</taxon>
    </lineage>
</organism>
<feature type="transmembrane region" description="Helical" evidence="1">
    <location>
        <begin position="20"/>
        <end position="39"/>
    </location>
</feature>
<protein>
    <submittedName>
        <fullName evidence="2">Uncharacterized protein</fullName>
    </submittedName>
</protein>
<comment type="caution">
    <text evidence="2">The sequence shown here is derived from an EMBL/GenBank/DDBJ whole genome shotgun (WGS) entry which is preliminary data.</text>
</comment>
<sequence>MLLSVAAVRRQEIVRMLFDILYLAIGIAAFVILTLYVFVCDRL</sequence>
<accession>A0A3D9YZH3</accession>
<dbReference type="Proteomes" id="UP000256900">
    <property type="component" value="Unassembled WGS sequence"/>
</dbReference>
<keyword evidence="3" id="KW-1185">Reference proteome</keyword>
<reference evidence="2 3" key="1">
    <citation type="submission" date="2018-08" db="EMBL/GenBank/DDBJ databases">
        <title>Genomic Encyclopedia of Type Strains, Phase IV (KMG-IV): sequencing the most valuable type-strain genomes for metagenomic binning, comparative biology and taxonomic classification.</title>
        <authorList>
            <person name="Goeker M."/>
        </authorList>
    </citation>
    <scope>NUCLEOTIDE SEQUENCE [LARGE SCALE GENOMIC DNA]</scope>
    <source>
        <strain evidence="2 3">BW863</strain>
    </source>
</reference>
<keyword evidence="1" id="KW-0472">Membrane</keyword>
<evidence type="ECO:0000313" key="2">
    <source>
        <dbReference type="EMBL" id="REF87775.1"/>
    </source>
</evidence>
<name>A0A3D9YZH3_9HYPH</name>
<gene>
    <name evidence="2" type="ORF">DES32_1405</name>
</gene>
<keyword evidence="1" id="KW-1133">Transmembrane helix</keyword>
<evidence type="ECO:0000256" key="1">
    <source>
        <dbReference type="SAM" id="Phobius"/>
    </source>
</evidence>
<proteinExistence type="predicted"/>
<dbReference type="RefSeq" id="WP_281024143.1">
    <property type="nucleotide sequence ID" value="NZ_CP025086.1"/>
</dbReference>
<dbReference type="EMBL" id="QUMO01000002">
    <property type="protein sequence ID" value="REF87775.1"/>
    <property type="molecule type" value="Genomic_DNA"/>
</dbReference>
<keyword evidence="1" id="KW-0812">Transmembrane</keyword>
<dbReference type="AlphaFoldDB" id="A0A3D9YZH3"/>